<sequence length="89" mass="10475">MTQQQQSTPAQDIRRLKWACRRGMLELDVLLEPFVDREYAGLSRGEQQQFERLLTSDDPELFAWFMGHEQCPDPQLASIVKLVLERNRL</sequence>
<dbReference type="Pfam" id="PF03937">
    <property type="entry name" value="Sdh5"/>
    <property type="match status" value="1"/>
</dbReference>
<evidence type="ECO:0000256" key="1">
    <source>
        <dbReference type="ARBA" id="ARBA00004496"/>
    </source>
</evidence>
<dbReference type="GO" id="GO:0006105">
    <property type="term" value="P:succinate metabolic process"/>
    <property type="evidence" value="ECO:0007669"/>
    <property type="project" value="TreeGrafter"/>
</dbReference>
<evidence type="ECO:0000313" key="7">
    <source>
        <dbReference type="Proteomes" id="UP000501602"/>
    </source>
</evidence>
<dbReference type="InterPro" id="IPR050531">
    <property type="entry name" value="SdhE_FAD_assembly_factor"/>
</dbReference>
<dbReference type="InterPro" id="IPR036714">
    <property type="entry name" value="SDH_sf"/>
</dbReference>
<dbReference type="PANTHER" id="PTHR39585:SF1">
    <property type="entry name" value="FAD ASSEMBLY FACTOR SDHE"/>
    <property type="match status" value="1"/>
</dbReference>
<comment type="similarity">
    <text evidence="2">Belongs to the SdhE FAD assembly factor family.</text>
</comment>
<evidence type="ECO:0000256" key="4">
    <source>
        <dbReference type="ARBA" id="ARBA00022490"/>
    </source>
</evidence>
<keyword evidence="4" id="KW-0963">Cytoplasm</keyword>
<gene>
    <name evidence="6" type="ORF">HER31_11775</name>
</gene>
<organism evidence="6 7">
    <name type="scientific">Ferrimonas lipolytica</name>
    <dbReference type="NCBI Taxonomy" id="2724191"/>
    <lineage>
        <taxon>Bacteria</taxon>
        <taxon>Pseudomonadati</taxon>
        <taxon>Pseudomonadota</taxon>
        <taxon>Gammaproteobacteria</taxon>
        <taxon>Alteromonadales</taxon>
        <taxon>Ferrimonadaceae</taxon>
        <taxon>Ferrimonas</taxon>
    </lineage>
</organism>
<protein>
    <recommendedName>
        <fullName evidence="3">FAD assembly factor SdhE</fullName>
    </recommendedName>
</protein>
<reference evidence="6 7" key="1">
    <citation type="submission" date="2020-04" db="EMBL/GenBank/DDBJ databases">
        <title>Ferrimonas sp. S7 isolated from sea water.</title>
        <authorList>
            <person name="Bae S.S."/>
            <person name="Baek K."/>
        </authorList>
    </citation>
    <scope>NUCLEOTIDE SEQUENCE [LARGE SCALE GENOMIC DNA]</scope>
    <source>
        <strain evidence="6 7">S7</strain>
    </source>
</reference>
<dbReference type="SUPFAM" id="SSF109910">
    <property type="entry name" value="YgfY-like"/>
    <property type="match status" value="1"/>
</dbReference>
<comment type="subcellular location">
    <subcellularLocation>
        <location evidence="1">Cytoplasm</location>
    </subcellularLocation>
</comment>
<dbReference type="EMBL" id="CP051180">
    <property type="protein sequence ID" value="QIZ77506.1"/>
    <property type="molecule type" value="Genomic_DNA"/>
</dbReference>
<dbReference type="InterPro" id="IPR005631">
    <property type="entry name" value="SDH"/>
</dbReference>
<dbReference type="PANTHER" id="PTHR39585">
    <property type="entry name" value="FAD ASSEMBLY FACTOR SDHE"/>
    <property type="match status" value="1"/>
</dbReference>
<evidence type="ECO:0000256" key="2">
    <source>
        <dbReference type="ARBA" id="ARBA00008571"/>
    </source>
</evidence>
<dbReference type="Proteomes" id="UP000501602">
    <property type="component" value="Chromosome"/>
</dbReference>
<evidence type="ECO:0000313" key="6">
    <source>
        <dbReference type="EMBL" id="QIZ77506.1"/>
    </source>
</evidence>
<evidence type="ECO:0000256" key="3">
    <source>
        <dbReference type="ARBA" id="ARBA00019418"/>
    </source>
</evidence>
<name>A0A6H1UH16_9GAMM</name>
<dbReference type="RefSeq" id="WP_168660766.1">
    <property type="nucleotide sequence ID" value="NZ_CP051180.1"/>
</dbReference>
<dbReference type="GO" id="GO:0005737">
    <property type="term" value="C:cytoplasm"/>
    <property type="evidence" value="ECO:0007669"/>
    <property type="project" value="UniProtKB-SubCell"/>
</dbReference>
<evidence type="ECO:0000256" key="5">
    <source>
        <dbReference type="ARBA" id="ARBA00023186"/>
    </source>
</evidence>
<proteinExistence type="inferred from homology"/>
<keyword evidence="7" id="KW-1185">Reference proteome</keyword>
<keyword evidence="5" id="KW-0143">Chaperone</keyword>
<dbReference type="AlphaFoldDB" id="A0A6H1UH16"/>
<dbReference type="KEGG" id="fes:HER31_11775"/>
<accession>A0A6H1UH16</accession>
<dbReference type="Gene3D" id="1.10.150.250">
    <property type="entry name" value="Flavinator of succinate dehydrogenase"/>
    <property type="match status" value="1"/>
</dbReference>